<feature type="region of interest" description="Disordered" evidence="2">
    <location>
        <begin position="355"/>
        <end position="376"/>
    </location>
</feature>
<feature type="compositionally biased region" description="Basic and acidic residues" evidence="2">
    <location>
        <begin position="244"/>
        <end position="253"/>
    </location>
</feature>
<evidence type="ECO:0000313" key="4">
    <source>
        <dbReference type="Proteomes" id="UP001146793"/>
    </source>
</evidence>
<feature type="region of interest" description="Disordered" evidence="2">
    <location>
        <begin position="405"/>
        <end position="425"/>
    </location>
</feature>
<name>A0AAV7ZXJ0_9EUKA</name>
<gene>
    <name evidence="3" type="ORF">M0812_07991</name>
</gene>
<sequence length="742" mass="86147">MNETISDLHQMLEDKQVEINILQQTNLLLREKLETSPMRSNLMGSNSKKSSLKQSKMIKNLKKKILLYRQENKQIKRKLQMSLAETIELKTKIKFNNSNSNKEAIEKLEKEKLDLEKEIGSVKEMLYTLLEQTEEDKRTNEVQSNQLKNLKNQHDSVLKELSQSFEKIELLKNQLTKSDLKSVDEQPQNGFKKKIEELQLKIEKTEKITGMREVLLQDLRKQNNSLKEQIKEIETNKSQSTEDNQIKENDPKNKTSNPLCDLKRQIQEISEERDLLATRCSSLVQQNRKLEKKLEEKTTSFENKQEDDDLDNDEDLDSTLSSTFSSSSSTSGSDSVSNSPINSTIDLSNLLKRNEDVDGNENNTDQKNDFAFMGNQSPVSIDSKGAKNLLQLLKSQQTPNKIYQINAPQPKNNLHDKDADEEQENQNPVDFEELFFSNQPSKEELLSEKIENEIQKRLNKKNKKKLKMNKYGNGTNMLIERLLEDLEEKPEIEQTPLKKTSETDKMTLLTPKQKHLEKCLGTIKKYSGKLDLVKFAELLKSTGKDAEYFEDLNDLENELNLFKQEFEELQPCSNSNSKSKTNKNKNKNKKSKIQNPLREKNALDLGFQEITPTKKLFKINARFVGYCDKDKKLLSSRKVKRKKQNRVLEIRGNYLFEFLNGSDKPLRKFDPKKIRISLLENDINNTGNQPNTKTVMKNFLICGSNLRKIYSSPNISTIETFISKVQRLSQNQPRFYHYHQKN</sequence>
<protein>
    <submittedName>
        <fullName evidence="3">Uncharacterized protein</fullName>
    </submittedName>
</protein>
<proteinExistence type="predicted"/>
<feature type="compositionally biased region" description="Acidic residues" evidence="2">
    <location>
        <begin position="305"/>
        <end position="317"/>
    </location>
</feature>
<accession>A0AAV7ZXJ0</accession>
<feature type="region of interest" description="Disordered" evidence="2">
    <location>
        <begin position="294"/>
        <end position="342"/>
    </location>
</feature>
<feature type="compositionally biased region" description="Basic residues" evidence="2">
    <location>
        <begin position="580"/>
        <end position="592"/>
    </location>
</feature>
<dbReference type="EMBL" id="JANTQA010000019">
    <property type="protein sequence ID" value="KAJ3446667.1"/>
    <property type="molecule type" value="Genomic_DNA"/>
</dbReference>
<keyword evidence="1" id="KW-0175">Coiled coil</keyword>
<evidence type="ECO:0000256" key="1">
    <source>
        <dbReference type="SAM" id="Coils"/>
    </source>
</evidence>
<evidence type="ECO:0000313" key="3">
    <source>
        <dbReference type="EMBL" id="KAJ3446667.1"/>
    </source>
</evidence>
<evidence type="ECO:0000256" key="2">
    <source>
        <dbReference type="SAM" id="MobiDB-lite"/>
    </source>
</evidence>
<dbReference type="AlphaFoldDB" id="A0AAV7ZXJ0"/>
<dbReference type="Proteomes" id="UP001146793">
    <property type="component" value="Unassembled WGS sequence"/>
</dbReference>
<organism evidence="3 4">
    <name type="scientific">Anaeramoeba flamelloides</name>
    <dbReference type="NCBI Taxonomy" id="1746091"/>
    <lineage>
        <taxon>Eukaryota</taxon>
        <taxon>Metamonada</taxon>
        <taxon>Anaeramoebidae</taxon>
        <taxon>Anaeramoeba</taxon>
    </lineage>
</organism>
<comment type="caution">
    <text evidence="3">The sequence shown here is derived from an EMBL/GenBank/DDBJ whole genome shotgun (WGS) entry which is preliminary data.</text>
</comment>
<feature type="region of interest" description="Disordered" evidence="2">
    <location>
        <begin position="570"/>
        <end position="595"/>
    </location>
</feature>
<reference evidence="3" key="1">
    <citation type="submission" date="2022-08" db="EMBL/GenBank/DDBJ databases">
        <title>Novel sulphate-reducing endosymbionts in the free-living metamonad Anaeramoeba.</title>
        <authorList>
            <person name="Jerlstrom-Hultqvist J."/>
            <person name="Cepicka I."/>
            <person name="Gallot-Lavallee L."/>
            <person name="Salas-Leiva D."/>
            <person name="Curtis B.A."/>
            <person name="Zahonova K."/>
            <person name="Pipaliya S."/>
            <person name="Dacks J."/>
            <person name="Roger A.J."/>
        </authorList>
    </citation>
    <scope>NUCLEOTIDE SEQUENCE</scope>
    <source>
        <strain evidence="3">Busselton2</strain>
    </source>
</reference>
<feature type="region of interest" description="Disordered" evidence="2">
    <location>
        <begin position="232"/>
        <end position="259"/>
    </location>
</feature>
<feature type="coiled-coil region" evidence="1">
    <location>
        <begin position="5"/>
        <end position="32"/>
    </location>
</feature>
<feature type="compositionally biased region" description="Low complexity" evidence="2">
    <location>
        <begin position="318"/>
        <end position="339"/>
    </location>
</feature>